<dbReference type="Proteomes" id="UP000799424">
    <property type="component" value="Unassembled WGS sequence"/>
</dbReference>
<feature type="signal peptide" evidence="1">
    <location>
        <begin position="1"/>
        <end position="15"/>
    </location>
</feature>
<dbReference type="Pfam" id="PF19527">
    <property type="entry name" value="DUF6055"/>
    <property type="match status" value="1"/>
</dbReference>
<keyword evidence="3" id="KW-1185">Reference proteome</keyword>
<feature type="chain" id="PRO_5025436490" description="Dockerin type 1" evidence="1">
    <location>
        <begin position="16"/>
        <end position="429"/>
    </location>
</feature>
<dbReference type="InterPro" id="IPR045690">
    <property type="entry name" value="DUF6055"/>
</dbReference>
<evidence type="ECO:0008006" key="4">
    <source>
        <dbReference type="Google" id="ProtNLM"/>
    </source>
</evidence>
<dbReference type="EMBL" id="MU006218">
    <property type="protein sequence ID" value="KAF2831085.1"/>
    <property type="molecule type" value="Genomic_DNA"/>
</dbReference>
<evidence type="ECO:0000313" key="2">
    <source>
        <dbReference type="EMBL" id="KAF2831085.1"/>
    </source>
</evidence>
<evidence type="ECO:0000313" key="3">
    <source>
        <dbReference type="Proteomes" id="UP000799424"/>
    </source>
</evidence>
<keyword evidence="1" id="KW-0732">Signal</keyword>
<protein>
    <recommendedName>
        <fullName evidence="4">Dockerin type 1</fullName>
    </recommendedName>
</protein>
<accession>A0A6A7AES5</accession>
<sequence>MSSILSFAVLAFVHALNVAAAPALRVRAAPPATFTANNAIGPGGSSFTDSAHFRVYGETGTTATNTLNMLEGAYSCFVDTLGWRSSGLAFNDATDADGPWTKVNIYSVSTLSGGAAGVMHSDYKTGMSWLEVVNQYTAIPGVTVHEFGHGMTYHAKTWVEQGRTGAWWETVANWYADTYKTSPLCAEGRSKFGQSTSATEINLNKVIGDSFQVLVDGSAGSGNYYEAWPFLSYLTYNADKFAGLGTNTIRESFVQYSKGSNETPLHTFARLSTGATIQKVVGRYWARMAFVDIGHPTAQSVFLSQRSRINYANLDSQGNGVYKVKSARQPKYMGANIVPLKKSGAVSVSAKITTSGTYTATLSIRNTSSGATRYVDFVNGSASASVSADEEAAVVVANTPALILYDPFQLSGEVAKGLDYTLTLTGATA</sequence>
<evidence type="ECO:0000256" key="1">
    <source>
        <dbReference type="SAM" id="SignalP"/>
    </source>
</evidence>
<name>A0A6A7AES5_9PLEO</name>
<dbReference type="AlphaFoldDB" id="A0A6A7AES5"/>
<dbReference type="OrthoDB" id="5319191at2759"/>
<organism evidence="2 3">
    <name type="scientific">Ophiobolus disseminans</name>
    <dbReference type="NCBI Taxonomy" id="1469910"/>
    <lineage>
        <taxon>Eukaryota</taxon>
        <taxon>Fungi</taxon>
        <taxon>Dikarya</taxon>
        <taxon>Ascomycota</taxon>
        <taxon>Pezizomycotina</taxon>
        <taxon>Dothideomycetes</taxon>
        <taxon>Pleosporomycetidae</taxon>
        <taxon>Pleosporales</taxon>
        <taxon>Pleosporineae</taxon>
        <taxon>Phaeosphaeriaceae</taxon>
        <taxon>Ophiobolus</taxon>
    </lineage>
</organism>
<gene>
    <name evidence="2" type="ORF">CC86DRAFT_341687</name>
</gene>
<reference evidence="2" key="1">
    <citation type="journal article" date="2020" name="Stud. Mycol.">
        <title>101 Dothideomycetes genomes: a test case for predicting lifestyles and emergence of pathogens.</title>
        <authorList>
            <person name="Haridas S."/>
            <person name="Albert R."/>
            <person name="Binder M."/>
            <person name="Bloem J."/>
            <person name="Labutti K."/>
            <person name="Salamov A."/>
            <person name="Andreopoulos B."/>
            <person name="Baker S."/>
            <person name="Barry K."/>
            <person name="Bills G."/>
            <person name="Bluhm B."/>
            <person name="Cannon C."/>
            <person name="Castanera R."/>
            <person name="Culley D."/>
            <person name="Daum C."/>
            <person name="Ezra D."/>
            <person name="Gonzalez J."/>
            <person name="Henrissat B."/>
            <person name="Kuo A."/>
            <person name="Liang C."/>
            <person name="Lipzen A."/>
            <person name="Lutzoni F."/>
            <person name="Magnuson J."/>
            <person name="Mondo S."/>
            <person name="Nolan M."/>
            <person name="Ohm R."/>
            <person name="Pangilinan J."/>
            <person name="Park H.-J."/>
            <person name="Ramirez L."/>
            <person name="Alfaro M."/>
            <person name="Sun H."/>
            <person name="Tritt A."/>
            <person name="Yoshinaga Y."/>
            <person name="Zwiers L.-H."/>
            <person name="Turgeon B."/>
            <person name="Goodwin S."/>
            <person name="Spatafora J."/>
            <person name="Crous P."/>
            <person name="Grigoriev I."/>
        </authorList>
    </citation>
    <scope>NUCLEOTIDE SEQUENCE</scope>
    <source>
        <strain evidence="2">CBS 113818</strain>
    </source>
</reference>
<proteinExistence type="predicted"/>